<organism evidence="2 3">
    <name type="scientific">Cinnamomum micranthum f. kanehirae</name>
    <dbReference type="NCBI Taxonomy" id="337451"/>
    <lineage>
        <taxon>Eukaryota</taxon>
        <taxon>Viridiplantae</taxon>
        <taxon>Streptophyta</taxon>
        <taxon>Embryophyta</taxon>
        <taxon>Tracheophyta</taxon>
        <taxon>Spermatophyta</taxon>
        <taxon>Magnoliopsida</taxon>
        <taxon>Magnoliidae</taxon>
        <taxon>Laurales</taxon>
        <taxon>Lauraceae</taxon>
        <taxon>Cinnamomum</taxon>
    </lineage>
</organism>
<reference evidence="2 3" key="1">
    <citation type="journal article" date="2019" name="Nat. Plants">
        <title>Stout camphor tree genome fills gaps in understanding of flowering plant genome evolution.</title>
        <authorList>
            <person name="Chaw S.M."/>
            <person name="Liu Y.C."/>
            <person name="Wu Y.W."/>
            <person name="Wang H.Y."/>
            <person name="Lin C.I."/>
            <person name="Wu C.S."/>
            <person name="Ke H.M."/>
            <person name="Chang L.Y."/>
            <person name="Hsu C.Y."/>
            <person name="Yang H.T."/>
            <person name="Sudianto E."/>
            <person name="Hsu M.H."/>
            <person name="Wu K.P."/>
            <person name="Wang L.N."/>
            <person name="Leebens-Mack J.H."/>
            <person name="Tsai I.J."/>
        </authorList>
    </citation>
    <scope>NUCLEOTIDE SEQUENCE [LARGE SCALE GENOMIC DNA]</scope>
    <source>
        <strain evidence="3">cv. Chaw 1501</strain>
        <tissue evidence="2">Young leaves</tissue>
    </source>
</reference>
<feature type="compositionally biased region" description="Basic residues" evidence="1">
    <location>
        <begin position="172"/>
        <end position="181"/>
    </location>
</feature>
<evidence type="ECO:0000256" key="1">
    <source>
        <dbReference type="SAM" id="MobiDB-lite"/>
    </source>
</evidence>
<dbReference type="EMBL" id="QPKB01000005">
    <property type="protein sequence ID" value="RWR86082.1"/>
    <property type="molecule type" value="Genomic_DNA"/>
</dbReference>
<feature type="compositionally biased region" description="Basic and acidic residues" evidence="1">
    <location>
        <begin position="141"/>
        <end position="151"/>
    </location>
</feature>
<dbReference type="AlphaFoldDB" id="A0A3S3P9I8"/>
<name>A0A3S3P9I8_9MAGN</name>
<accession>A0A3S3P9I8</accession>
<gene>
    <name evidence="2" type="ORF">CKAN_01496500</name>
</gene>
<comment type="caution">
    <text evidence="2">The sequence shown here is derived from an EMBL/GenBank/DDBJ whole genome shotgun (WGS) entry which is preliminary data.</text>
</comment>
<evidence type="ECO:0000313" key="2">
    <source>
        <dbReference type="EMBL" id="RWR86082.1"/>
    </source>
</evidence>
<keyword evidence="3" id="KW-1185">Reference proteome</keyword>
<dbReference type="Proteomes" id="UP000283530">
    <property type="component" value="Unassembled WGS sequence"/>
</dbReference>
<feature type="region of interest" description="Disordered" evidence="1">
    <location>
        <begin position="123"/>
        <end position="195"/>
    </location>
</feature>
<sequence>MASVIAPASARTTSITAPACLGDSTSLRSDSFDHAGSGCVLGDSTSLSLEAFDNGSYGSSTSLSLHSFSHGDFNSRQVTELSGPTKIVLAPVEYQLGNLGLRITHLGNSASGGIFKIRVAIPHDSGTKTGGKKKKKKEKEKKREEEIREREEEGEVAATVPATRRQCDSGQRWRHQERGRRGRGEGDAPASGIAAIPSDDVVLVDGDGMKSSHSRINLCINREYKL</sequence>
<feature type="compositionally biased region" description="Basic residues" evidence="1">
    <location>
        <begin position="130"/>
        <end position="140"/>
    </location>
</feature>
<protein>
    <submittedName>
        <fullName evidence="2">Uncharacterized protein</fullName>
    </submittedName>
</protein>
<evidence type="ECO:0000313" key="3">
    <source>
        <dbReference type="Proteomes" id="UP000283530"/>
    </source>
</evidence>
<proteinExistence type="predicted"/>